<reference evidence="2 3" key="1">
    <citation type="submission" date="2017-08" db="EMBL/GenBank/DDBJ databases">
        <title>Complete genome sequence of Mucilaginibacter sp. strain BJC16-A31.</title>
        <authorList>
            <consortium name="Henan University of Science and Technology"/>
            <person name="You X."/>
        </authorList>
    </citation>
    <scope>NUCLEOTIDE SEQUENCE [LARGE SCALE GENOMIC DNA]</scope>
    <source>
        <strain evidence="2 3">BJC16-A31</strain>
    </source>
</reference>
<gene>
    <name evidence="2" type="ORF">MuYL_3960</name>
</gene>
<proteinExistence type="predicted"/>
<dbReference type="AlphaFoldDB" id="A0A223P152"/>
<dbReference type="Proteomes" id="UP000215002">
    <property type="component" value="Chromosome"/>
</dbReference>
<protein>
    <submittedName>
        <fullName evidence="2">Uncharacterized protein</fullName>
    </submittedName>
</protein>
<sequence>MAGSRSPIVNLKLKIAFLILKSRFYLVYIANFSIIINLY</sequence>
<keyword evidence="1" id="KW-0472">Membrane</keyword>
<evidence type="ECO:0000313" key="2">
    <source>
        <dbReference type="EMBL" id="ASU35845.1"/>
    </source>
</evidence>
<dbReference type="EMBL" id="CP022743">
    <property type="protein sequence ID" value="ASU35845.1"/>
    <property type="molecule type" value="Genomic_DNA"/>
</dbReference>
<accession>A0A223P152</accession>
<keyword evidence="1" id="KW-0812">Transmembrane</keyword>
<evidence type="ECO:0000313" key="3">
    <source>
        <dbReference type="Proteomes" id="UP000215002"/>
    </source>
</evidence>
<organism evidence="2 3">
    <name type="scientific">Mucilaginibacter xinganensis</name>
    <dbReference type="NCBI Taxonomy" id="1234841"/>
    <lineage>
        <taxon>Bacteria</taxon>
        <taxon>Pseudomonadati</taxon>
        <taxon>Bacteroidota</taxon>
        <taxon>Sphingobacteriia</taxon>
        <taxon>Sphingobacteriales</taxon>
        <taxon>Sphingobacteriaceae</taxon>
        <taxon>Mucilaginibacter</taxon>
    </lineage>
</organism>
<evidence type="ECO:0000256" key="1">
    <source>
        <dbReference type="SAM" id="Phobius"/>
    </source>
</evidence>
<keyword evidence="1" id="KW-1133">Transmembrane helix</keyword>
<name>A0A223P152_9SPHI</name>
<dbReference type="KEGG" id="muc:MuYL_3960"/>
<feature type="transmembrane region" description="Helical" evidence="1">
    <location>
        <begin position="15"/>
        <end position="36"/>
    </location>
</feature>
<keyword evidence="3" id="KW-1185">Reference proteome</keyword>